<keyword evidence="1" id="KW-0812">Transmembrane</keyword>
<feature type="transmembrane region" description="Helical" evidence="1">
    <location>
        <begin position="12"/>
        <end position="34"/>
    </location>
</feature>
<gene>
    <name evidence="3" type="ORF">F8566_28845</name>
</gene>
<keyword evidence="4" id="KW-1185">Reference proteome</keyword>
<keyword evidence="1" id="KW-1133">Transmembrane helix</keyword>
<evidence type="ECO:0000313" key="3">
    <source>
        <dbReference type="EMBL" id="KAB2345268.1"/>
    </source>
</evidence>
<dbReference type="AlphaFoldDB" id="A0A6H9YWK9"/>
<reference evidence="3 4" key="1">
    <citation type="submission" date="2019-09" db="EMBL/GenBank/DDBJ databases">
        <title>Actinomadura physcomitrii sp. nov., a novel actinomycete isolated from moss [Physcomitrium sphaericum (Ludw) Fuernr].</title>
        <authorList>
            <person name="Zhuang X."/>
            <person name="Liu C."/>
        </authorList>
    </citation>
    <scope>NUCLEOTIDE SEQUENCE [LARGE SCALE GENOMIC DNA]</scope>
    <source>
        <strain evidence="3 4">HMC1</strain>
    </source>
</reference>
<sequence length="160" mass="18450">MAADPYEREYRADLGAFVGTAFVMGFFFLVVAIMTVQGENDPAVKVLIPGLLIGFLVLNLGTEMWTRTYVSRHRIVKRGLFRTIATPWRGIQGIEIESGYRTRYVVIYDDLGREIPLPHLRSNEVDVEKEARALREIWEKRRGPRWKPIPDIAAKISFRE</sequence>
<evidence type="ECO:0000313" key="4">
    <source>
        <dbReference type="Proteomes" id="UP000468735"/>
    </source>
</evidence>
<organism evidence="3 4">
    <name type="scientific">Actinomadura rudentiformis</name>
    <dbReference type="NCBI Taxonomy" id="359158"/>
    <lineage>
        <taxon>Bacteria</taxon>
        <taxon>Bacillati</taxon>
        <taxon>Actinomycetota</taxon>
        <taxon>Actinomycetes</taxon>
        <taxon>Streptosporangiales</taxon>
        <taxon>Thermomonosporaceae</taxon>
        <taxon>Actinomadura</taxon>
    </lineage>
</organism>
<dbReference type="OrthoDB" id="4245604at2"/>
<protein>
    <recommendedName>
        <fullName evidence="2">Low molecular weight protein antigen 6 PH domain-containing protein</fullName>
    </recommendedName>
</protein>
<feature type="domain" description="Low molecular weight protein antigen 6 PH" evidence="2">
    <location>
        <begin position="66"/>
        <end position="136"/>
    </location>
</feature>
<dbReference type="Proteomes" id="UP000468735">
    <property type="component" value="Unassembled WGS sequence"/>
</dbReference>
<evidence type="ECO:0000256" key="1">
    <source>
        <dbReference type="SAM" id="Phobius"/>
    </source>
</evidence>
<dbReference type="EMBL" id="WBMT01000014">
    <property type="protein sequence ID" value="KAB2345268.1"/>
    <property type="molecule type" value="Genomic_DNA"/>
</dbReference>
<dbReference type="InterPro" id="IPR019692">
    <property type="entry name" value="CFP-6_PH"/>
</dbReference>
<evidence type="ECO:0000259" key="2">
    <source>
        <dbReference type="Pfam" id="PF10756"/>
    </source>
</evidence>
<accession>A0A6H9YWK9</accession>
<comment type="caution">
    <text evidence="3">The sequence shown here is derived from an EMBL/GenBank/DDBJ whole genome shotgun (WGS) entry which is preliminary data.</text>
</comment>
<name>A0A6H9YWK9_9ACTN</name>
<dbReference type="RefSeq" id="WP_151564979.1">
    <property type="nucleotide sequence ID" value="NZ_WBMT01000014.1"/>
</dbReference>
<proteinExistence type="predicted"/>
<keyword evidence="1" id="KW-0472">Membrane</keyword>
<dbReference type="Pfam" id="PF10756">
    <property type="entry name" value="bPH_6"/>
    <property type="match status" value="1"/>
</dbReference>
<feature type="transmembrane region" description="Helical" evidence="1">
    <location>
        <begin position="46"/>
        <end position="65"/>
    </location>
</feature>